<keyword evidence="2" id="KW-0732">Signal</keyword>
<dbReference type="InterPro" id="IPR036440">
    <property type="entry name" value="Peptidase_C15-like_sf"/>
</dbReference>
<sequence length="275" mass="29614">MRSWSLAILLTLTGCSTGAGEIEGSTQPEPSASPSVATAAAAAPTPTTDTEGQPMRVLVTGFNDWRDLGDPANVWRCRDNPSCRLLLGDATEQEPSEFHGPLAERLRARAPDIEWRFATMPVTWEAFSDVPADVDVIVNIGLGIYDRFDVLQLEAGAYNQREGADALGQARSEPISATAPEVLAAPQQGPIPTRLDALAGRSFGSFEVVVAPARPANTYLCNETHYHALEAVRAGKGRLREVYFLHIPYAETSDYTPLAEATTDLILALTPTAHE</sequence>
<dbReference type="AlphaFoldDB" id="A0A2S9XDB9"/>
<dbReference type="SUPFAM" id="SSF53182">
    <property type="entry name" value="Pyrrolidone carboxyl peptidase (pyroglutamate aminopeptidase)"/>
    <property type="match status" value="1"/>
</dbReference>
<proteinExistence type="predicted"/>
<protein>
    <recommendedName>
        <fullName evidence="5">Pyrrolidone-carboxylate peptidase</fullName>
    </recommendedName>
</protein>
<feature type="chain" id="PRO_5015591146" description="Pyrrolidone-carboxylate peptidase" evidence="2">
    <location>
        <begin position="20"/>
        <end position="275"/>
    </location>
</feature>
<dbReference type="PROSITE" id="PS51257">
    <property type="entry name" value="PROKAR_LIPOPROTEIN"/>
    <property type="match status" value="1"/>
</dbReference>
<gene>
    <name evidence="3" type="ORF">ENSA5_61020</name>
</gene>
<dbReference type="Proteomes" id="UP000237968">
    <property type="component" value="Unassembled WGS sequence"/>
</dbReference>
<feature type="signal peptide" evidence="2">
    <location>
        <begin position="1"/>
        <end position="19"/>
    </location>
</feature>
<name>A0A2S9XDB9_9BACT</name>
<keyword evidence="4" id="KW-1185">Reference proteome</keyword>
<evidence type="ECO:0000313" key="4">
    <source>
        <dbReference type="Proteomes" id="UP000237968"/>
    </source>
</evidence>
<comment type="caution">
    <text evidence="3">The sequence shown here is derived from an EMBL/GenBank/DDBJ whole genome shotgun (WGS) entry which is preliminary data.</text>
</comment>
<evidence type="ECO:0000313" key="3">
    <source>
        <dbReference type="EMBL" id="PRP90852.1"/>
    </source>
</evidence>
<evidence type="ECO:0000256" key="2">
    <source>
        <dbReference type="SAM" id="SignalP"/>
    </source>
</evidence>
<reference evidence="3 4" key="1">
    <citation type="submission" date="2018-03" db="EMBL/GenBank/DDBJ databases">
        <title>Draft Genome Sequences of the Obligatory Marine Myxobacteria Enhygromyxa salina SWB005.</title>
        <authorList>
            <person name="Poehlein A."/>
            <person name="Moghaddam J.A."/>
            <person name="Harms H."/>
            <person name="Alanjari M."/>
            <person name="Koenig G.M."/>
            <person name="Daniel R."/>
            <person name="Schaeberle T.F."/>
        </authorList>
    </citation>
    <scope>NUCLEOTIDE SEQUENCE [LARGE SCALE GENOMIC DNA]</scope>
    <source>
        <strain evidence="3 4">SWB005</strain>
    </source>
</reference>
<feature type="region of interest" description="Disordered" evidence="1">
    <location>
        <begin position="20"/>
        <end position="53"/>
    </location>
</feature>
<dbReference type="Gene3D" id="3.40.630.20">
    <property type="entry name" value="Peptidase C15, pyroglutamyl peptidase I-like"/>
    <property type="match status" value="1"/>
</dbReference>
<evidence type="ECO:0000256" key="1">
    <source>
        <dbReference type="SAM" id="MobiDB-lite"/>
    </source>
</evidence>
<organism evidence="3 4">
    <name type="scientific">Enhygromyxa salina</name>
    <dbReference type="NCBI Taxonomy" id="215803"/>
    <lineage>
        <taxon>Bacteria</taxon>
        <taxon>Pseudomonadati</taxon>
        <taxon>Myxococcota</taxon>
        <taxon>Polyangia</taxon>
        <taxon>Nannocystales</taxon>
        <taxon>Nannocystaceae</taxon>
        <taxon>Enhygromyxa</taxon>
    </lineage>
</organism>
<dbReference type="EMBL" id="PVNK01000267">
    <property type="protein sequence ID" value="PRP90852.1"/>
    <property type="molecule type" value="Genomic_DNA"/>
</dbReference>
<accession>A0A2S9XDB9</accession>
<evidence type="ECO:0008006" key="5">
    <source>
        <dbReference type="Google" id="ProtNLM"/>
    </source>
</evidence>
<feature type="compositionally biased region" description="Low complexity" evidence="1">
    <location>
        <begin position="30"/>
        <end position="48"/>
    </location>
</feature>